<dbReference type="GO" id="GO:0030976">
    <property type="term" value="F:thiamine pyrophosphate binding"/>
    <property type="evidence" value="ECO:0007669"/>
    <property type="project" value="TreeGrafter"/>
</dbReference>
<dbReference type="GO" id="GO:0030288">
    <property type="term" value="C:outer membrane-bounded periplasmic space"/>
    <property type="evidence" value="ECO:0007669"/>
    <property type="project" value="TreeGrafter"/>
</dbReference>
<dbReference type="RefSeq" id="WP_066113185.1">
    <property type="nucleotide sequence ID" value="NZ_JTJT01000044.1"/>
</dbReference>
<dbReference type="PANTHER" id="PTHR30006:SF2">
    <property type="entry name" value="ABC TRANSPORTER SUBSTRATE-BINDING PROTEIN"/>
    <property type="match status" value="1"/>
</dbReference>
<organism evidence="3 4">
    <name type="scientific">Gallibacterium salpingitidis</name>
    <dbReference type="NCBI Taxonomy" id="505341"/>
    <lineage>
        <taxon>Bacteria</taxon>
        <taxon>Pseudomonadati</taxon>
        <taxon>Pseudomonadota</taxon>
        <taxon>Gammaproteobacteria</taxon>
        <taxon>Pasteurellales</taxon>
        <taxon>Pasteurellaceae</taxon>
        <taxon>Gallibacterium</taxon>
    </lineage>
</organism>
<feature type="signal peptide" evidence="2">
    <location>
        <begin position="1"/>
        <end position="25"/>
    </location>
</feature>
<sequence length="344" mass="37674">MRLTTSLKLSAIAVSAMLLASAAQASGRLVVYCSATNELCETETQAFSKKYDVKTSFIRNGSGSTFAKVEAEKNNPQADVWYGGTFDPQSQAGELGLLQPYQSPNLSQIVEKFRDPGKIKGNLSSAIYMGILGFGVNTERLAKLGIKDVPKCWNDLLDPRLKGEIQIADPQSSGTAYTAIATFVQLWGEPKAFEYFKSLDKNISQYTKSGITPSRNAARGEATIGIGFLHDYALEKEKGAPLALIVPCEGTGYELGGVSILKGARNLDNAKLFVDWVLSKEGQELAWKKGQSLQTLTNTTAEQSPNAFDPTKLNLINYDFEKYGSSDERKRLIDKWVNDVKLNK</sequence>
<dbReference type="EMBL" id="JTJU01000007">
    <property type="protein sequence ID" value="OBX11892.1"/>
    <property type="molecule type" value="Genomic_DNA"/>
</dbReference>
<dbReference type="GO" id="GO:0015888">
    <property type="term" value="P:thiamine transport"/>
    <property type="evidence" value="ECO:0007669"/>
    <property type="project" value="TreeGrafter"/>
</dbReference>
<evidence type="ECO:0000313" key="3">
    <source>
        <dbReference type="EMBL" id="OBX11892.1"/>
    </source>
</evidence>
<gene>
    <name evidence="3" type="ORF">QV09_01160</name>
</gene>
<dbReference type="Proteomes" id="UP000092527">
    <property type="component" value="Unassembled WGS sequence"/>
</dbReference>
<reference evidence="3 4" key="1">
    <citation type="submission" date="2014-11" db="EMBL/GenBank/DDBJ databases">
        <title>Pan-genome of Gallibacterium spp.</title>
        <authorList>
            <person name="Kudirkiene E."/>
            <person name="Bojesen A.M."/>
        </authorList>
    </citation>
    <scope>NUCLEOTIDE SEQUENCE [LARGE SCALE GENOMIC DNA]</scope>
    <source>
        <strain evidence="3 4">18469/18</strain>
    </source>
</reference>
<protein>
    <recommendedName>
        <fullName evidence="5">Iron ABC transporter substrate-binding protein</fullName>
    </recommendedName>
</protein>
<dbReference type="GO" id="GO:0030975">
    <property type="term" value="F:thiamine binding"/>
    <property type="evidence" value="ECO:0007669"/>
    <property type="project" value="TreeGrafter"/>
</dbReference>
<keyword evidence="1 2" id="KW-0732">Signal</keyword>
<proteinExistence type="predicted"/>
<evidence type="ECO:0000256" key="2">
    <source>
        <dbReference type="SAM" id="SignalP"/>
    </source>
</evidence>
<evidence type="ECO:0000256" key="1">
    <source>
        <dbReference type="ARBA" id="ARBA00022729"/>
    </source>
</evidence>
<dbReference type="Pfam" id="PF13343">
    <property type="entry name" value="SBP_bac_6"/>
    <property type="match status" value="1"/>
</dbReference>
<dbReference type="PIRSF" id="PIRSF002825">
    <property type="entry name" value="CfbpA"/>
    <property type="match status" value="1"/>
</dbReference>
<dbReference type="SUPFAM" id="SSF53850">
    <property type="entry name" value="Periplasmic binding protein-like II"/>
    <property type="match status" value="1"/>
</dbReference>
<dbReference type="CDD" id="cd13544">
    <property type="entry name" value="PBP2_Fbp_like_1"/>
    <property type="match status" value="1"/>
</dbReference>
<evidence type="ECO:0008006" key="5">
    <source>
        <dbReference type="Google" id="ProtNLM"/>
    </source>
</evidence>
<comment type="caution">
    <text evidence="3">The sequence shown here is derived from an EMBL/GenBank/DDBJ whole genome shotgun (WGS) entry which is preliminary data.</text>
</comment>
<dbReference type="Gene3D" id="3.40.190.10">
    <property type="entry name" value="Periplasmic binding protein-like II"/>
    <property type="match status" value="2"/>
</dbReference>
<name>A0AB36E554_9PAST</name>
<evidence type="ECO:0000313" key="4">
    <source>
        <dbReference type="Proteomes" id="UP000092527"/>
    </source>
</evidence>
<dbReference type="AlphaFoldDB" id="A0AB36E554"/>
<accession>A0AB36E554</accession>
<dbReference type="InterPro" id="IPR026045">
    <property type="entry name" value="Ferric-bd"/>
</dbReference>
<dbReference type="PANTHER" id="PTHR30006">
    <property type="entry name" value="THIAMINE-BINDING PERIPLASMIC PROTEIN-RELATED"/>
    <property type="match status" value="1"/>
</dbReference>
<feature type="chain" id="PRO_5044264071" description="Iron ABC transporter substrate-binding protein" evidence="2">
    <location>
        <begin position="26"/>
        <end position="344"/>
    </location>
</feature>